<evidence type="ECO:0000313" key="6">
    <source>
        <dbReference type="Proteomes" id="UP000838412"/>
    </source>
</evidence>
<evidence type="ECO:0000259" key="4">
    <source>
        <dbReference type="Pfam" id="PF01073"/>
    </source>
</evidence>
<dbReference type="InterPro" id="IPR050177">
    <property type="entry name" value="Lipid_A_modif_metabolic_enz"/>
</dbReference>
<keyword evidence="2" id="KW-0560">Oxidoreductase</keyword>
<proteinExistence type="inferred from homology"/>
<gene>
    <name evidence="5" type="primary">HSD3B1</name>
    <name evidence="5" type="ORF">BLAG_LOCUS17029</name>
</gene>
<dbReference type="InterPro" id="IPR002225">
    <property type="entry name" value="3Beta_OHSteriod_DH/Estase"/>
</dbReference>
<accession>A0A8K0ESE1</accession>
<dbReference type="SUPFAM" id="SSF51735">
    <property type="entry name" value="NAD(P)-binding Rossmann-fold domains"/>
    <property type="match status" value="1"/>
</dbReference>
<keyword evidence="6" id="KW-1185">Reference proteome</keyword>
<dbReference type="PANTHER" id="PTHR43245">
    <property type="entry name" value="BIFUNCTIONAL POLYMYXIN RESISTANCE PROTEIN ARNA"/>
    <property type="match status" value="1"/>
</dbReference>
<evidence type="ECO:0000256" key="1">
    <source>
        <dbReference type="ARBA" id="ARBA00009219"/>
    </source>
</evidence>
<organism evidence="5 6">
    <name type="scientific">Branchiostoma lanceolatum</name>
    <name type="common">Common lancelet</name>
    <name type="synonym">Amphioxus lanceolatum</name>
    <dbReference type="NCBI Taxonomy" id="7740"/>
    <lineage>
        <taxon>Eukaryota</taxon>
        <taxon>Metazoa</taxon>
        <taxon>Chordata</taxon>
        <taxon>Cephalochordata</taxon>
        <taxon>Leptocardii</taxon>
        <taxon>Amphioxiformes</taxon>
        <taxon>Branchiostomatidae</taxon>
        <taxon>Branchiostoma</taxon>
    </lineage>
</organism>
<evidence type="ECO:0000256" key="2">
    <source>
        <dbReference type="ARBA" id="ARBA00023002"/>
    </source>
</evidence>
<dbReference type="InterPro" id="IPR036291">
    <property type="entry name" value="NAD(P)-bd_dom_sf"/>
</dbReference>
<dbReference type="GO" id="GO:0016616">
    <property type="term" value="F:oxidoreductase activity, acting on the CH-OH group of donors, NAD or NADP as acceptor"/>
    <property type="evidence" value="ECO:0007669"/>
    <property type="project" value="InterPro"/>
</dbReference>
<dbReference type="Proteomes" id="UP000838412">
    <property type="component" value="Chromosome 4"/>
</dbReference>
<evidence type="ECO:0000313" key="5">
    <source>
        <dbReference type="EMBL" id="CAH1261671.1"/>
    </source>
</evidence>
<protein>
    <submittedName>
        <fullName evidence="5">HSD3B1 protein</fullName>
    </submittedName>
</protein>
<evidence type="ECO:0000256" key="3">
    <source>
        <dbReference type="SAM" id="MobiDB-lite"/>
    </source>
</evidence>
<feature type="domain" description="3-beta hydroxysteroid dehydrogenase/isomerase" evidence="4">
    <location>
        <begin position="180"/>
        <end position="330"/>
    </location>
</feature>
<reference evidence="5" key="1">
    <citation type="submission" date="2022-01" db="EMBL/GenBank/DDBJ databases">
        <authorList>
            <person name="Braso-Vives M."/>
        </authorList>
    </citation>
    <scope>NUCLEOTIDE SEQUENCE</scope>
</reference>
<feature type="domain" description="3-beta hydroxysteroid dehydrogenase/isomerase" evidence="4">
    <location>
        <begin position="37"/>
        <end position="131"/>
    </location>
</feature>
<dbReference type="GO" id="GO:0006694">
    <property type="term" value="P:steroid biosynthetic process"/>
    <property type="evidence" value="ECO:0007669"/>
    <property type="project" value="InterPro"/>
</dbReference>
<sequence>MFAGHRDNAGLVGFTTLLRLCDGIGEFLADMAGLVIVLTGGCGYVGSRMVAKMAREETCVRELRVVDVNTSGYRAPEPTNGMKITVMQGDVRDEARMLEVCTGADVIIHTAALLDFMGKFPDQVVWDINVKVMITRKYNIVCFVKQRVLRYGGDAWELSGRGRAFLHQREQRGGVRAEPAGDPVPDGDEETPYDSSTHSFFYATTKAEAEDRVLRHDGRRTAGGKTLRTCSLRPMGMYGEGLMNLFVDIERAIANKQSTYAIANDKTQRCTFVYLDNFLHALRLTLDRLVAAPDVVGGQVYFISDDTPVNNYVDHRKNFLTAIGFTPEEKPFLPIRVLYALGLVFEFIRWVLSPVYNFQPPWTSGLILVSNTTMCLRYDKATRHLGYRPVVPWEEAKRRTVDWIVAYWASRQGGMTEG</sequence>
<dbReference type="OrthoDB" id="10262413at2759"/>
<dbReference type="Gene3D" id="3.40.50.720">
    <property type="entry name" value="NAD(P)-binding Rossmann-like Domain"/>
    <property type="match status" value="2"/>
</dbReference>
<dbReference type="AlphaFoldDB" id="A0A8K0ESE1"/>
<dbReference type="Pfam" id="PF01073">
    <property type="entry name" value="3Beta_HSD"/>
    <property type="match status" value="2"/>
</dbReference>
<comment type="similarity">
    <text evidence="1">Belongs to the 3-beta-HSD family.</text>
</comment>
<feature type="region of interest" description="Disordered" evidence="3">
    <location>
        <begin position="169"/>
        <end position="194"/>
    </location>
</feature>
<name>A0A8K0ESE1_BRALA</name>
<dbReference type="PANTHER" id="PTHR43245:SF51">
    <property type="entry name" value="SHORT CHAIN DEHYDROGENASE_REDUCTASE FAMILY 42E, MEMBER 2"/>
    <property type="match status" value="1"/>
</dbReference>
<dbReference type="EMBL" id="OV696689">
    <property type="protein sequence ID" value="CAH1261671.1"/>
    <property type="molecule type" value="Genomic_DNA"/>
</dbReference>